<dbReference type="PANTHER" id="PTHR45947">
    <property type="entry name" value="SULFOQUINOVOSYL TRANSFERASE SQD2"/>
    <property type="match status" value="1"/>
</dbReference>
<protein>
    <submittedName>
        <fullName evidence="3">Glycosyl transferase</fullName>
    </submittedName>
</protein>
<dbReference type="InterPro" id="IPR050194">
    <property type="entry name" value="Glycosyltransferase_grp1"/>
</dbReference>
<dbReference type="EMBL" id="BORW01000017">
    <property type="protein sequence ID" value="GIO68385.1"/>
    <property type="molecule type" value="Genomic_DNA"/>
</dbReference>
<dbReference type="InterPro" id="IPR001296">
    <property type="entry name" value="Glyco_trans_1"/>
</dbReference>
<accession>A0ABQ4LYN9</accession>
<evidence type="ECO:0000313" key="3">
    <source>
        <dbReference type="EMBL" id="GIO68385.1"/>
    </source>
</evidence>
<feature type="domain" description="Glycosyltransferase subfamily 4-like N-terminal" evidence="2">
    <location>
        <begin position="18"/>
        <end position="189"/>
    </location>
</feature>
<keyword evidence="4" id="KW-1185">Reference proteome</keyword>
<dbReference type="RefSeq" id="WP_246536995.1">
    <property type="nucleotide sequence ID" value="NZ_BORW01000017.1"/>
</dbReference>
<name>A0ABQ4LYN9_9BACL</name>
<reference evidence="3 4" key="1">
    <citation type="submission" date="2021-03" db="EMBL/GenBank/DDBJ databases">
        <title>Antimicrobial resistance genes in bacteria isolated from Japanese honey, and their potential for conferring macrolide and lincosamide resistance in the American foulbrood pathogen Paenibacillus larvae.</title>
        <authorList>
            <person name="Okamoto M."/>
            <person name="Kumagai M."/>
            <person name="Kanamori H."/>
            <person name="Takamatsu D."/>
        </authorList>
    </citation>
    <scope>NUCLEOTIDE SEQUENCE [LARGE SCALE GENOMIC DNA]</scope>
    <source>
        <strain evidence="3 4">J21TS3</strain>
    </source>
</reference>
<dbReference type="Gene3D" id="3.40.50.2000">
    <property type="entry name" value="Glycogen Phosphorylase B"/>
    <property type="match status" value="2"/>
</dbReference>
<dbReference type="Proteomes" id="UP000680638">
    <property type="component" value="Unassembled WGS sequence"/>
</dbReference>
<evidence type="ECO:0000259" key="1">
    <source>
        <dbReference type="Pfam" id="PF00534"/>
    </source>
</evidence>
<comment type="caution">
    <text evidence="3">The sequence shown here is derived from an EMBL/GenBank/DDBJ whole genome shotgun (WGS) entry which is preliminary data.</text>
</comment>
<proteinExistence type="predicted"/>
<evidence type="ECO:0000259" key="2">
    <source>
        <dbReference type="Pfam" id="PF13439"/>
    </source>
</evidence>
<dbReference type="Pfam" id="PF13439">
    <property type="entry name" value="Glyco_transf_4"/>
    <property type="match status" value="1"/>
</dbReference>
<dbReference type="GO" id="GO:0016740">
    <property type="term" value="F:transferase activity"/>
    <property type="evidence" value="ECO:0007669"/>
    <property type="project" value="UniProtKB-KW"/>
</dbReference>
<dbReference type="PANTHER" id="PTHR45947:SF3">
    <property type="entry name" value="SULFOQUINOVOSYL TRANSFERASE SQD2"/>
    <property type="match status" value="1"/>
</dbReference>
<feature type="domain" description="Glycosyl transferase family 1" evidence="1">
    <location>
        <begin position="197"/>
        <end position="367"/>
    </location>
</feature>
<evidence type="ECO:0000313" key="4">
    <source>
        <dbReference type="Proteomes" id="UP000680638"/>
    </source>
</evidence>
<gene>
    <name evidence="3" type="ORF">J21TS3_32060</name>
</gene>
<sequence length="397" mass="45814">MAMNVLSTGMGWIDHQHGGLNRYFADYTKAMKEYGHTELGFVVAPQRAEMPSDRNISNATKELRMNHFLPRMKSVQKHTIQAIRSFRPDVFNPHFAFYTTMVTRNHIPSHIPIVTHFHGPWAMESRVEEKDGTGLIQGMKYWVKKQVELLTYRRSDSFIVLSEYFRDILKNNYGVDDRKIHIIPGAVDHHLFRPHPDREKLRSQLGILPDQPVLFCIRRLVRRMGIDRLIHAMVAVIREHPNVRLYIGGDGPMRNEFEALIVQLGLASNVHLLGRITNEELVSYYQAADASIVPTLTLEGFGLITVESLACGTPVLGTPYGGTKEILHRISDDLMFEDGTSEAMSRKIIDLLNRNMYLPSREACREEVLRRYTWNRVAEAVTEVFNEEINKRRMFRK</sequence>
<dbReference type="SUPFAM" id="SSF53756">
    <property type="entry name" value="UDP-Glycosyltransferase/glycogen phosphorylase"/>
    <property type="match status" value="1"/>
</dbReference>
<organism evidence="3 4">
    <name type="scientific">Paenibacillus cookii</name>
    <dbReference type="NCBI Taxonomy" id="157839"/>
    <lineage>
        <taxon>Bacteria</taxon>
        <taxon>Bacillati</taxon>
        <taxon>Bacillota</taxon>
        <taxon>Bacilli</taxon>
        <taxon>Bacillales</taxon>
        <taxon>Paenibacillaceae</taxon>
        <taxon>Paenibacillus</taxon>
    </lineage>
</organism>
<dbReference type="Pfam" id="PF00534">
    <property type="entry name" value="Glycos_transf_1"/>
    <property type="match status" value="1"/>
</dbReference>
<dbReference type="InterPro" id="IPR028098">
    <property type="entry name" value="Glyco_trans_4-like_N"/>
</dbReference>
<dbReference type="CDD" id="cd03801">
    <property type="entry name" value="GT4_PimA-like"/>
    <property type="match status" value="1"/>
</dbReference>
<keyword evidence="3" id="KW-0808">Transferase</keyword>